<organism evidence="4 5">
    <name type="scientific">Janthinobacterium lividum</name>
    <dbReference type="NCBI Taxonomy" id="29581"/>
    <lineage>
        <taxon>Bacteria</taxon>
        <taxon>Pseudomonadati</taxon>
        <taxon>Pseudomonadota</taxon>
        <taxon>Betaproteobacteria</taxon>
        <taxon>Burkholderiales</taxon>
        <taxon>Oxalobacteraceae</taxon>
        <taxon>Janthinobacterium</taxon>
    </lineage>
</organism>
<feature type="signal peptide" evidence="2">
    <location>
        <begin position="1"/>
        <end position="24"/>
    </location>
</feature>
<evidence type="ECO:0000259" key="3">
    <source>
        <dbReference type="Pfam" id="PF05922"/>
    </source>
</evidence>
<protein>
    <submittedName>
        <fullName evidence="4">Protease inhibitor I9 family protein</fullName>
    </submittedName>
</protein>
<evidence type="ECO:0000256" key="2">
    <source>
        <dbReference type="SAM" id="SignalP"/>
    </source>
</evidence>
<feature type="chain" id="PRO_5042614823" evidence="2">
    <location>
        <begin position="25"/>
        <end position="139"/>
    </location>
</feature>
<dbReference type="AlphaFoldDB" id="A0AAJ4MVE9"/>
<accession>A0AAJ4MVE9</accession>
<feature type="region of interest" description="Disordered" evidence="1">
    <location>
        <begin position="111"/>
        <end position="139"/>
    </location>
</feature>
<feature type="domain" description="Inhibitor I9" evidence="3">
    <location>
        <begin position="54"/>
        <end position="117"/>
    </location>
</feature>
<dbReference type="Proteomes" id="UP000662821">
    <property type="component" value="Chromosome"/>
</dbReference>
<dbReference type="SUPFAM" id="SSF54897">
    <property type="entry name" value="Protease propeptides/inhibitors"/>
    <property type="match status" value="1"/>
</dbReference>
<dbReference type="EMBL" id="CP071520">
    <property type="protein sequence ID" value="QSX97914.1"/>
    <property type="molecule type" value="Genomic_DNA"/>
</dbReference>
<sequence length="139" mass="14719">MSAFRLSIAILAGMASLHALPVAAQAAAARLSYLVQLRAPPLASQADGVHRLDTDSDAARRYTAQLEAQQRAVLALVPDAPVQYRYTVAFNGFAAMLTRAEVARLQASPDVARVSPGSIEHTQDGGGSGKPQARPQDQR</sequence>
<dbReference type="GO" id="GO:0030414">
    <property type="term" value="F:peptidase inhibitor activity"/>
    <property type="evidence" value="ECO:0007669"/>
    <property type="project" value="UniProtKB-KW"/>
</dbReference>
<gene>
    <name evidence="4" type="ORF">J3P46_08380</name>
</gene>
<evidence type="ECO:0000313" key="5">
    <source>
        <dbReference type="Proteomes" id="UP000662821"/>
    </source>
</evidence>
<keyword evidence="4" id="KW-0646">Protease inhibitor</keyword>
<keyword evidence="2" id="KW-0732">Signal</keyword>
<evidence type="ECO:0000256" key="1">
    <source>
        <dbReference type="SAM" id="MobiDB-lite"/>
    </source>
</evidence>
<dbReference type="InterPro" id="IPR037045">
    <property type="entry name" value="S8pro/Inhibitor_I9_sf"/>
</dbReference>
<dbReference type="RefSeq" id="WP_034782162.1">
    <property type="nucleotide sequence ID" value="NZ_CBCRWJ010000002.1"/>
</dbReference>
<dbReference type="Gene3D" id="3.30.70.80">
    <property type="entry name" value="Peptidase S8 propeptide/proteinase inhibitor I9"/>
    <property type="match status" value="1"/>
</dbReference>
<dbReference type="GeneID" id="56945301"/>
<evidence type="ECO:0000313" key="4">
    <source>
        <dbReference type="EMBL" id="QSX97914.1"/>
    </source>
</evidence>
<name>A0AAJ4MVE9_9BURK</name>
<dbReference type="Pfam" id="PF05922">
    <property type="entry name" value="Inhibitor_I9"/>
    <property type="match status" value="1"/>
</dbReference>
<proteinExistence type="predicted"/>
<reference evidence="4 5" key="1">
    <citation type="submission" date="2021-03" db="EMBL/GenBank/DDBJ databases">
        <title>Draft genome sequence of Janthinobacterium sp. strain PLB02 isolated from infected primmorphs (Lubomirskia baicalensis).</title>
        <authorList>
            <person name="Chernogor L.I."/>
            <person name="Belikov S.I."/>
            <person name="Petrushin I.S."/>
        </authorList>
    </citation>
    <scope>NUCLEOTIDE SEQUENCE [LARGE SCALE GENOMIC DNA]</scope>
    <source>
        <strain evidence="4 5">PLB02</strain>
    </source>
</reference>
<dbReference type="InterPro" id="IPR010259">
    <property type="entry name" value="S8pro/Inhibitor_I9"/>
</dbReference>